<accession>A0ABU6MJW5</accession>
<protein>
    <submittedName>
        <fullName evidence="2">DUF975 family protein</fullName>
    </submittedName>
</protein>
<dbReference type="InterPro" id="IPR010380">
    <property type="entry name" value="DUF975"/>
</dbReference>
<feature type="transmembrane region" description="Helical" evidence="1">
    <location>
        <begin position="160"/>
        <end position="188"/>
    </location>
</feature>
<proteinExistence type="predicted"/>
<keyword evidence="3" id="KW-1185">Reference proteome</keyword>
<evidence type="ECO:0000313" key="3">
    <source>
        <dbReference type="Proteomes" id="UP001341444"/>
    </source>
</evidence>
<dbReference type="Pfam" id="PF06161">
    <property type="entry name" value="DUF975"/>
    <property type="match status" value="1"/>
</dbReference>
<keyword evidence="1" id="KW-1133">Transmembrane helix</keyword>
<gene>
    <name evidence="2" type="ORF">P4T90_16175</name>
</gene>
<dbReference type="PANTHER" id="PTHR40076">
    <property type="entry name" value="MEMBRANE PROTEIN-RELATED"/>
    <property type="match status" value="1"/>
</dbReference>
<keyword evidence="1" id="KW-0812">Transmembrane</keyword>
<reference evidence="2 3" key="1">
    <citation type="submission" date="2023-03" db="EMBL/GenBank/DDBJ databases">
        <title>Bacillus Genome Sequencing.</title>
        <authorList>
            <person name="Dunlap C."/>
        </authorList>
    </citation>
    <scope>NUCLEOTIDE SEQUENCE [LARGE SCALE GENOMIC DNA]</scope>
    <source>
        <strain evidence="2 3">B-23453</strain>
    </source>
</reference>
<dbReference type="Proteomes" id="UP001341444">
    <property type="component" value="Unassembled WGS sequence"/>
</dbReference>
<dbReference type="RefSeq" id="WP_066268137.1">
    <property type="nucleotide sequence ID" value="NZ_JARMAB010000025.1"/>
</dbReference>
<organism evidence="2 3">
    <name type="scientific">Heyndrickxia acidicola</name>
    <dbReference type="NCBI Taxonomy" id="209389"/>
    <lineage>
        <taxon>Bacteria</taxon>
        <taxon>Bacillati</taxon>
        <taxon>Bacillota</taxon>
        <taxon>Bacilli</taxon>
        <taxon>Bacillales</taxon>
        <taxon>Bacillaceae</taxon>
        <taxon>Heyndrickxia</taxon>
    </lineage>
</organism>
<comment type="caution">
    <text evidence="2">The sequence shown here is derived from an EMBL/GenBank/DDBJ whole genome shotgun (WGS) entry which is preliminary data.</text>
</comment>
<name>A0ABU6MJW5_9BACI</name>
<evidence type="ECO:0000313" key="2">
    <source>
        <dbReference type="EMBL" id="MED1204584.1"/>
    </source>
</evidence>
<keyword evidence="1" id="KW-0472">Membrane</keyword>
<dbReference type="EMBL" id="JARMAB010000025">
    <property type="protein sequence ID" value="MED1204584.1"/>
    <property type="molecule type" value="Genomic_DNA"/>
</dbReference>
<dbReference type="PANTHER" id="PTHR40076:SF1">
    <property type="entry name" value="MEMBRANE PROTEIN"/>
    <property type="match status" value="1"/>
</dbReference>
<feature type="transmembrane region" description="Helical" evidence="1">
    <location>
        <begin position="101"/>
        <end position="124"/>
    </location>
</feature>
<feature type="transmembrane region" description="Helical" evidence="1">
    <location>
        <begin position="56"/>
        <end position="77"/>
    </location>
</feature>
<sequence>MQIKIIKREARQILRGNWGPAILVALLTYVLSEGVPFAIEQFIGGNDSTQGQLFNFFVSILLSPLTIGCTWSFLYLARSGSASFEQIFSPSAEFKDYLKSLGLYLLVYIYSFLWYLLLIVPGIIKSIAYSQSYYLYKDHPDYTPNQLITESRRIMKGHKWTYFLLILSFIGWFILSLLTLGIGLIWLVPYVKTSLGVFYIKIKNSEVY</sequence>
<feature type="transmembrane region" description="Helical" evidence="1">
    <location>
        <begin position="21"/>
        <end position="44"/>
    </location>
</feature>
<evidence type="ECO:0000256" key="1">
    <source>
        <dbReference type="SAM" id="Phobius"/>
    </source>
</evidence>